<organism evidence="2 3">
    <name type="scientific">Haloferax namakaokahaiae</name>
    <dbReference type="NCBI Taxonomy" id="1748331"/>
    <lineage>
        <taxon>Archaea</taxon>
        <taxon>Methanobacteriati</taxon>
        <taxon>Methanobacteriota</taxon>
        <taxon>Stenosarchaea group</taxon>
        <taxon>Halobacteria</taxon>
        <taxon>Halobacteriales</taxon>
        <taxon>Haloferacaceae</taxon>
        <taxon>Haloferax</taxon>
    </lineage>
</organism>
<feature type="compositionally biased region" description="Basic and acidic residues" evidence="1">
    <location>
        <begin position="325"/>
        <end position="340"/>
    </location>
</feature>
<feature type="compositionally biased region" description="Basic and acidic residues" evidence="1">
    <location>
        <begin position="17"/>
        <end position="39"/>
    </location>
</feature>
<name>A0ABD5ZE79_9EURY</name>
<comment type="caution">
    <text evidence="2">The sequence shown here is derived from an EMBL/GenBank/DDBJ whole genome shotgun (WGS) entry which is preliminary data.</text>
</comment>
<gene>
    <name evidence="2" type="ORF">ACFQJC_06705</name>
</gene>
<dbReference type="RefSeq" id="WP_390222538.1">
    <property type="nucleotide sequence ID" value="NZ_JBHTAA010000002.1"/>
</dbReference>
<accession>A0ABD5ZE79</accession>
<evidence type="ECO:0000256" key="1">
    <source>
        <dbReference type="SAM" id="MobiDB-lite"/>
    </source>
</evidence>
<evidence type="ECO:0008006" key="4">
    <source>
        <dbReference type="Google" id="ProtNLM"/>
    </source>
</evidence>
<feature type="region of interest" description="Disordered" evidence="1">
    <location>
        <begin position="323"/>
        <end position="345"/>
    </location>
</feature>
<protein>
    <recommendedName>
        <fullName evidence="4">DUF2382 domain-containing protein</fullName>
    </recommendedName>
</protein>
<dbReference type="Proteomes" id="UP001596481">
    <property type="component" value="Unassembled WGS sequence"/>
</dbReference>
<reference evidence="2 3" key="1">
    <citation type="journal article" date="2019" name="Int. J. Syst. Evol. Microbiol.">
        <title>The Global Catalogue of Microorganisms (GCM) 10K type strain sequencing project: providing services to taxonomists for standard genome sequencing and annotation.</title>
        <authorList>
            <consortium name="The Broad Institute Genomics Platform"/>
            <consortium name="The Broad Institute Genome Sequencing Center for Infectious Disease"/>
            <person name="Wu L."/>
            <person name="Ma J."/>
        </authorList>
    </citation>
    <scope>NUCLEOTIDE SEQUENCE [LARGE SCALE GENOMIC DNA]</scope>
    <source>
        <strain evidence="2 3">DSM 29988</strain>
    </source>
</reference>
<feature type="region of interest" description="Disordered" evidence="1">
    <location>
        <begin position="1"/>
        <end position="41"/>
    </location>
</feature>
<feature type="compositionally biased region" description="Polar residues" evidence="1">
    <location>
        <begin position="1"/>
        <end position="10"/>
    </location>
</feature>
<proteinExistence type="predicted"/>
<dbReference type="EMBL" id="JBHTAA010000002">
    <property type="protein sequence ID" value="MFC7203198.1"/>
    <property type="molecule type" value="Genomic_DNA"/>
</dbReference>
<keyword evidence="3" id="KW-1185">Reference proteome</keyword>
<sequence length="449" mass="51515">MSNSEFTTDPQRIEQWANEHERVPVRRGGHPELVTRSETTDTDESLDWETFYREIENEDKVVIRHRDSDGVPYFEVADRRTTLEQMETEAGYEHEEIESRFIEGETIEGTITETTVVSTTVVEEATLESEVVDRNVIDRRVANVELRQRTCSNCDVVGATEDVDRVSDDDVHYQHDYGDENRFLVGDDDAMSGEVEEYDGYPFDLTAEVEEEWGVTIEERERFTIETRIKDVDVFETDTVDAHDLEANIDVESVHDQILREERFNDTTSEQTSINTETHHIESEFVEDDVIVTYLTIDRVIDQDVSERRQLTAKVVSGKMLSRTTSDESVRETRLTEREATGGVEETATDEMTDETMDELRVVPERRDEGKPVIVAPDRKIGIVASVRDRIAYVESDPGFTDRIAAKLGFGGVDEDDLQIDEHRIERITDDEVFLTADYDEDVTDEARA</sequence>
<dbReference type="AlphaFoldDB" id="A0ABD5ZE79"/>
<evidence type="ECO:0000313" key="2">
    <source>
        <dbReference type="EMBL" id="MFC7203198.1"/>
    </source>
</evidence>
<evidence type="ECO:0000313" key="3">
    <source>
        <dbReference type="Proteomes" id="UP001596481"/>
    </source>
</evidence>